<dbReference type="Pfam" id="PF00201">
    <property type="entry name" value="UDPGT"/>
    <property type="match status" value="1"/>
</dbReference>
<organism evidence="7 8">
    <name type="scientific">Quercus lobata</name>
    <name type="common">Valley oak</name>
    <dbReference type="NCBI Taxonomy" id="97700"/>
    <lineage>
        <taxon>Eukaryota</taxon>
        <taxon>Viridiplantae</taxon>
        <taxon>Streptophyta</taxon>
        <taxon>Embryophyta</taxon>
        <taxon>Tracheophyta</taxon>
        <taxon>Spermatophyta</taxon>
        <taxon>Magnoliopsida</taxon>
        <taxon>eudicotyledons</taxon>
        <taxon>Gunneridae</taxon>
        <taxon>Pentapetalae</taxon>
        <taxon>rosids</taxon>
        <taxon>fabids</taxon>
        <taxon>Fagales</taxon>
        <taxon>Fagaceae</taxon>
        <taxon>Quercus</taxon>
    </lineage>
</organism>
<dbReference type="InterPro" id="IPR058980">
    <property type="entry name" value="Glyco_transf_N"/>
</dbReference>
<sequence length="455" mass="51220">MENKGYGAHVLALPYPSQGHINPMLHFSKRLASKGLRATFVTTHFIYKTFQPEPSDSVQFDTISDGYDEGGFYQSESIHDYLTRFEDNGSKTLANLIMKYKELGHPIDCLVYDAFLPWALDVAKQFGLVAVAFFTQACAVNFIYYYTHHGLLKLPVSSTPVSIPGMPLLELQDMPSFIYDNGSYPAYFEMVLKQFSNTDKADWIVVNTFYKLEAEVVDAMSKICPLLTIGPTVPSKYLDNRVKNDNRYGLNLFTLESSINIINWLDTKPAGSVVFVSFGSMANLSNMQMEELALGFKGSNYYFLWVVRASEEAKLPKTFVEDIGEKGMVVNWCLQMEVLSHKAIGCFFTHCGWNSTVETLSLGVPMVGMPQWTDQTTDAKFVQDVWKVGIRVKVDENGIVGREEIEFCIREVMEGERGKEMKENAIKWKGLALEAVSEGGTSDKNIDEIVSKLIH</sequence>
<dbReference type="Gene3D" id="3.40.50.2000">
    <property type="entry name" value="Glycogen Phosphorylase B"/>
    <property type="match status" value="2"/>
</dbReference>
<dbReference type="EC" id="2.4.1.-" evidence="5"/>
<dbReference type="Proteomes" id="UP000594261">
    <property type="component" value="Chromosome 10"/>
</dbReference>
<dbReference type="GO" id="GO:0080044">
    <property type="term" value="F:quercetin 7-O-glucosyltransferase activity"/>
    <property type="evidence" value="ECO:0007669"/>
    <property type="project" value="TreeGrafter"/>
</dbReference>
<gene>
    <name evidence="7" type="primary">LOC115963344</name>
</gene>
<dbReference type="InterPro" id="IPR002213">
    <property type="entry name" value="UDP_glucos_trans"/>
</dbReference>
<dbReference type="PROSITE" id="PS00375">
    <property type="entry name" value="UDPGT"/>
    <property type="match status" value="1"/>
</dbReference>
<reference evidence="7 8" key="1">
    <citation type="journal article" date="2016" name="G3 (Bethesda)">
        <title>First Draft Assembly and Annotation of the Genome of a California Endemic Oak Quercus lobata Nee (Fagaceae).</title>
        <authorList>
            <person name="Sork V.L."/>
            <person name="Fitz-Gibbon S.T."/>
            <person name="Puiu D."/>
            <person name="Crepeau M."/>
            <person name="Gugger P.F."/>
            <person name="Sherman R."/>
            <person name="Stevens K."/>
            <person name="Langley C.H."/>
            <person name="Pellegrini M."/>
            <person name="Salzberg S.L."/>
        </authorList>
    </citation>
    <scope>NUCLEOTIDE SEQUENCE [LARGE SCALE GENOMIC DNA]</scope>
    <source>
        <strain evidence="7 8">cv. SW786</strain>
    </source>
</reference>
<evidence type="ECO:0000313" key="7">
    <source>
        <dbReference type="EnsemblPlants" id="QL10p058885:mrna"/>
    </source>
</evidence>
<dbReference type="GeneID" id="115963344"/>
<dbReference type="CDD" id="cd03784">
    <property type="entry name" value="GT1_Gtf-like"/>
    <property type="match status" value="1"/>
</dbReference>
<dbReference type="SUPFAM" id="SSF53756">
    <property type="entry name" value="UDP-Glycosyltransferase/glycogen phosphorylase"/>
    <property type="match status" value="1"/>
</dbReference>
<evidence type="ECO:0000256" key="2">
    <source>
        <dbReference type="ARBA" id="ARBA00022676"/>
    </source>
</evidence>
<keyword evidence="8" id="KW-1185">Reference proteome</keyword>
<evidence type="ECO:0000313" key="8">
    <source>
        <dbReference type="Proteomes" id="UP000594261"/>
    </source>
</evidence>
<evidence type="ECO:0000256" key="1">
    <source>
        <dbReference type="ARBA" id="ARBA00009995"/>
    </source>
</evidence>
<dbReference type="Gramene" id="QL10p058885:mrna">
    <property type="protein sequence ID" value="QL10p058885:mrna"/>
    <property type="gene ID" value="QL10p058885"/>
</dbReference>
<dbReference type="OrthoDB" id="5835829at2759"/>
<dbReference type="InterPro" id="IPR035595">
    <property type="entry name" value="UDP_glycos_trans_CS"/>
</dbReference>
<dbReference type="EnsemblPlants" id="QL10p058885:mrna">
    <property type="protein sequence ID" value="QL10p058885:mrna"/>
    <property type="gene ID" value="QL10p058885"/>
</dbReference>
<reference evidence="7" key="2">
    <citation type="submission" date="2021-01" db="UniProtKB">
        <authorList>
            <consortium name="EnsemblPlants"/>
        </authorList>
    </citation>
    <scope>IDENTIFICATION</scope>
</reference>
<dbReference type="AlphaFoldDB" id="A0A7N2MU98"/>
<dbReference type="GO" id="GO:0080043">
    <property type="term" value="F:quercetin 3-O-glucosyltransferase activity"/>
    <property type="evidence" value="ECO:0007669"/>
    <property type="project" value="TreeGrafter"/>
</dbReference>
<dbReference type="EMBL" id="LRBV02000010">
    <property type="status" value="NOT_ANNOTATED_CDS"/>
    <property type="molecule type" value="Genomic_DNA"/>
</dbReference>
<dbReference type="RefSeq" id="XP_030938171.1">
    <property type="nucleotide sequence ID" value="XM_031082311.1"/>
</dbReference>
<evidence type="ECO:0000256" key="5">
    <source>
        <dbReference type="RuleBase" id="RU362057"/>
    </source>
</evidence>
<dbReference type="FunFam" id="3.40.50.2000:FF:000057">
    <property type="entry name" value="Glycosyltransferase"/>
    <property type="match status" value="1"/>
</dbReference>
<evidence type="ECO:0000259" key="6">
    <source>
        <dbReference type="Pfam" id="PF26168"/>
    </source>
</evidence>
<dbReference type="KEGG" id="qlo:115963344"/>
<feature type="domain" description="Glycosyltransferase N-terminal" evidence="6">
    <location>
        <begin position="10"/>
        <end position="44"/>
    </location>
</feature>
<protein>
    <recommendedName>
        <fullName evidence="5">Glycosyltransferase</fullName>
        <ecNumber evidence="5">2.4.1.-</ecNumber>
    </recommendedName>
</protein>
<dbReference type="PANTHER" id="PTHR11926:SF1311">
    <property type="entry name" value="UDP-GLYCOSYLTRANSFERASE 74F2"/>
    <property type="match status" value="1"/>
</dbReference>
<proteinExistence type="inferred from homology"/>
<evidence type="ECO:0000256" key="3">
    <source>
        <dbReference type="ARBA" id="ARBA00022679"/>
    </source>
</evidence>
<dbReference type="FunCoup" id="A0A7N2MU98">
    <property type="interactions" value="132"/>
</dbReference>
<dbReference type="InParanoid" id="A0A7N2MU98"/>
<comment type="similarity">
    <text evidence="1 4">Belongs to the UDP-glycosyltransferase family.</text>
</comment>
<dbReference type="OMA" id="NARSWSH"/>
<evidence type="ECO:0000256" key="4">
    <source>
        <dbReference type="RuleBase" id="RU003718"/>
    </source>
</evidence>
<dbReference type="GO" id="GO:0032787">
    <property type="term" value="P:monocarboxylic acid metabolic process"/>
    <property type="evidence" value="ECO:0007669"/>
    <property type="project" value="UniProtKB-ARBA"/>
</dbReference>
<dbReference type="Pfam" id="PF26168">
    <property type="entry name" value="Glyco_transf_N"/>
    <property type="match status" value="1"/>
</dbReference>
<name>A0A7N2MU98_QUELO</name>
<keyword evidence="2 4" id="KW-0328">Glycosyltransferase</keyword>
<accession>A0A7N2MU98</accession>
<dbReference type="PANTHER" id="PTHR11926">
    <property type="entry name" value="GLUCOSYL/GLUCURONOSYL TRANSFERASES"/>
    <property type="match status" value="1"/>
</dbReference>
<keyword evidence="3 4" id="KW-0808">Transferase</keyword>
<dbReference type="FunFam" id="3.40.50.2000:FF:000019">
    <property type="entry name" value="Glycosyltransferase"/>
    <property type="match status" value="1"/>
</dbReference>